<feature type="transmembrane region" description="Helical" evidence="1">
    <location>
        <begin position="76"/>
        <end position="95"/>
    </location>
</feature>
<dbReference type="PANTHER" id="PTHR47148">
    <property type="entry name" value="CYTOCHROME C OXIDASE ASSEMBLY FACTOR 1 HOMOLOG"/>
    <property type="match status" value="1"/>
</dbReference>
<dbReference type="Pfam" id="PF08695">
    <property type="entry name" value="Coa1"/>
    <property type="match status" value="1"/>
</dbReference>
<organism evidence="2 3">
    <name type="scientific">Gasterosteus aculeatus aculeatus</name>
    <name type="common">three-spined stickleback</name>
    <dbReference type="NCBI Taxonomy" id="481459"/>
    <lineage>
        <taxon>Eukaryota</taxon>
        <taxon>Metazoa</taxon>
        <taxon>Chordata</taxon>
        <taxon>Craniata</taxon>
        <taxon>Vertebrata</taxon>
        <taxon>Euteleostomi</taxon>
        <taxon>Actinopterygii</taxon>
        <taxon>Neopterygii</taxon>
        <taxon>Teleostei</taxon>
        <taxon>Neoteleostei</taxon>
        <taxon>Acanthomorphata</taxon>
        <taxon>Eupercaria</taxon>
        <taxon>Perciformes</taxon>
        <taxon>Cottioidei</taxon>
        <taxon>Gasterosteales</taxon>
        <taxon>Gasterosteidae</taxon>
        <taxon>Gasterosteus</taxon>
    </lineage>
</organism>
<reference evidence="2" key="2">
    <citation type="submission" date="2025-08" db="UniProtKB">
        <authorList>
            <consortium name="Ensembl"/>
        </authorList>
    </citation>
    <scope>IDENTIFICATION</scope>
</reference>
<dbReference type="PANTHER" id="PTHR47148:SF1">
    <property type="entry name" value="CYTOCHROME C OXIDASE ASSEMBLY FACTOR 1 HOMOLOG"/>
    <property type="match status" value="1"/>
</dbReference>
<accession>A0AAQ4RIZ9</accession>
<dbReference type="Proteomes" id="UP000007635">
    <property type="component" value="Chromosome III"/>
</dbReference>
<evidence type="ECO:0008006" key="4">
    <source>
        <dbReference type="Google" id="ProtNLM"/>
    </source>
</evidence>
<reference evidence="2 3" key="1">
    <citation type="journal article" date="2021" name="G3 (Bethesda)">
        <title>Improved contiguity of the threespine stickleback genome using long-read sequencing.</title>
        <authorList>
            <person name="Nath S."/>
            <person name="Shaw D.E."/>
            <person name="White M.A."/>
        </authorList>
    </citation>
    <scope>NUCLEOTIDE SEQUENCE [LARGE SCALE GENOMIC DNA]</scope>
    <source>
        <strain evidence="2 3">Lake Benthic</strain>
    </source>
</reference>
<reference evidence="2" key="3">
    <citation type="submission" date="2025-09" db="UniProtKB">
        <authorList>
            <consortium name="Ensembl"/>
        </authorList>
    </citation>
    <scope>IDENTIFICATION</scope>
</reference>
<keyword evidence="1" id="KW-0812">Transmembrane</keyword>
<sequence>MERTRIQLATVRVTYTEVRAEPSCCKTSPWTDSPLLTLHFLDCLASAPFPINLRRPVTTAFQREKMRVSTSHLQQLTIFTTLLTGGGIGTMYYLLQKKFAESDYHRLALEKLEACPFAMDSLGAPPLKVHNIHLTDRDNRINHHTAQIKIPVTGSETGGYLYTSSIQDPETNRWSLNQAVLKLRDGHVIDLLNPPPPAATDLTGGLDTGRWH</sequence>
<protein>
    <recommendedName>
        <fullName evidence="4">Cytochrome c oxidase assembly factor 1 homolog</fullName>
    </recommendedName>
</protein>
<evidence type="ECO:0000313" key="2">
    <source>
        <dbReference type="Ensembl" id="ENSGACP00000063746.1"/>
    </source>
</evidence>
<evidence type="ECO:0000256" key="1">
    <source>
        <dbReference type="SAM" id="Phobius"/>
    </source>
</evidence>
<keyword evidence="1" id="KW-0472">Membrane</keyword>
<dbReference type="GO" id="GO:0005743">
    <property type="term" value="C:mitochondrial inner membrane"/>
    <property type="evidence" value="ECO:0007669"/>
    <property type="project" value="TreeGrafter"/>
</dbReference>
<dbReference type="GeneTree" id="ENSGT00440000033985"/>
<dbReference type="Ensembl" id="ENSGACT00000042497.1">
    <property type="protein sequence ID" value="ENSGACP00000063746.1"/>
    <property type="gene ID" value="ENSGACG00000024852.1"/>
</dbReference>
<evidence type="ECO:0000313" key="3">
    <source>
        <dbReference type="Proteomes" id="UP000007635"/>
    </source>
</evidence>
<keyword evidence="1" id="KW-1133">Transmembrane helix</keyword>
<keyword evidence="3" id="KW-1185">Reference proteome</keyword>
<dbReference type="GO" id="GO:0033617">
    <property type="term" value="P:mitochondrial respiratory chain complex IV assembly"/>
    <property type="evidence" value="ECO:0007669"/>
    <property type="project" value="TreeGrafter"/>
</dbReference>
<dbReference type="InterPro" id="IPR014807">
    <property type="entry name" value="Coa1"/>
</dbReference>
<proteinExistence type="predicted"/>
<name>A0AAQ4RIZ9_GASAC</name>
<dbReference type="GO" id="GO:0032981">
    <property type="term" value="P:mitochondrial respiratory chain complex I assembly"/>
    <property type="evidence" value="ECO:0007669"/>
    <property type="project" value="TreeGrafter"/>
</dbReference>
<dbReference type="AlphaFoldDB" id="A0AAQ4RIZ9"/>